<organism evidence="4 5">
    <name type="scientific">Durusdinium trenchii</name>
    <dbReference type="NCBI Taxonomy" id="1381693"/>
    <lineage>
        <taxon>Eukaryota</taxon>
        <taxon>Sar</taxon>
        <taxon>Alveolata</taxon>
        <taxon>Dinophyceae</taxon>
        <taxon>Suessiales</taxon>
        <taxon>Symbiodiniaceae</taxon>
        <taxon>Durusdinium</taxon>
    </lineage>
</organism>
<dbReference type="Gene3D" id="3.30.420.40">
    <property type="match status" value="1"/>
</dbReference>
<dbReference type="PANTHER" id="PTHR11782:SF83">
    <property type="entry name" value="GUANOSINE-DIPHOSPHATASE"/>
    <property type="match status" value="1"/>
</dbReference>
<evidence type="ECO:0000256" key="1">
    <source>
        <dbReference type="ARBA" id="ARBA00009283"/>
    </source>
</evidence>
<keyword evidence="2" id="KW-0378">Hydrolase</keyword>
<dbReference type="SUPFAM" id="SSF53474">
    <property type="entry name" value="alpha/beta-Hydrolases"/>
    <property type="match status" value="2"/>
</dbReference>
<feature type="domain" description="AB hydrolase-1" evidence="3">
    <location>
        <begin position="356"/>
        <end position="431"/>
    </location>
</feature>
<keyword evidence="5" id="KW-1185">Reference proteome</keyword>
<evidence type="ECO:0000313" key="4">
    <source>
        <dbReference type="EMBL" id="CAK9026528.1"/>
    </source>
</evidence>
<name>A0ABP0KIL2_9DINO</name>
<evidence type="ECO:0000313" key="5">
    <source>
        <dbReference type="Proteomes" id="UP001642484"/>
    </source>
</evidence>
<evidence type="ECO:0000256" key="2">
    <source>
        <dbReference type="ARBA" id="ARBA00022801"/>
    </source>
</evidence>
<accession>A0ABP0KIL2</accession>
<dbReference type="InterPro" id="IPR029058">
    <property type="entry name" value="AB_hydrolase_fold"/>
</dbReference>
<dbReference type="Gene3D" id="3.30.420.150">
    <property type="entry name" value="Exopolyphosphatase. Domain 2"/>
    <property type="match status" value="1"/>
</dbReference>
<reference evidence="4 5" key="1">
    <citation type="submission" date="2024-02" db="EMBL/GenBank/DDBJ databases">
        <authorList>
            <person name="Chen Y."/>
            <person name="Shah S."/>
            <person name="Dougan E. K."/>
            <person name="Thang M."/>
            <person name="Chan C."/>
        </authorList>
    </citation>
    <scope>NUCLEOTIDE SEQUENCE [LARGE SCALE GENOMIC DNA]</scope>
</reference>
<dbReference type="InterPro" id="IPR000073">
    <property type="entry name" value="AB_hydrolase_1"/>
</dbReference>
<dbReference type="Gene3D" id="3.40.50.1820">
    <property type="entry name" value="alpha/beta hydrolase"/>
    <property type="match status" value="2"/>
</dbReference>
<dbReference type="InterPro" id="IPR000407">
    <property type="entry name" value="GDA1_CD39_NTPase"/>
</dbReference>
<sequence>MVTAAADGFHYVACADGTRIRCRLLLGGPRGDNSLEPKARTAICLHGIGDDLSFWEDGVFRTQPLTTDFAGFGDASDAPSAVCDEVRRAKFARALARRANVLLVDQRGFGGSDRFRTLAPMVDESLTILSTWKLTNLRTFTDAVKEELRISRASGAATHCVSLCNGQALVRLNYWSLRFFAARDSNAFALAGAELQRVDVLAPQERLKELGYLQNSFLDQAAQLRKSTVSFHNDVEGGHRVLVLHRVSHVTATAARFVEDVKDNDSFCISLSLSFAEDQTGMLLGIFQHMEAAIAYLQSFQMWVDGKDASFQGLEVQSVEVHARSSALKQLVDRPNLPKMEIYQIFPLSFEDSKTTDRKGTMEDFVADVEEIRKYCRVEQAMIVGHSMGSAIALQYAVKYPERVERLCLCAAAPKVGQAAFENWMRMAGDGRSWDQQVIRNTVAVVNISDDLIRQLPAPTLLINAKDDQLTPLVGSEMIRSNLQSSMLYVPEFGGHACLVRNDTAMERMVQFLHADAAMIFLVDTLFEEQLVNTWNLSKDKHFLRYYLCGRALAEVEALERQRRMIPNQADRARVREQLKEAEAQVVQQRLGLASKTETPQEMILAEMIRMTARMSTPARAAVQKAGVWWRDTGAALRRDENAKRGYSVDAWGRRRGGSSGSRPRRRCGRMWRSGRVALAWLFCSVCSVPEEENEPTSTDDSAPKSAYHGIIIDAGSTGSRIWIFTWSPLHCDLATSRATVTPTVLASHQVKGGLSSVNAKLNDTLTDLLSFAEETLKDRQSDWHRFPVYFLATAGFRRMRPEQREGVLQTVRLILAESHFHSEPDFVRILSGEEEGAYGWLAINSDMGNLEDVGTHSVGVLDLGGASMQITFVPEADRSVLQHSFPVHLQGRQSNLYSASYLQFGLREAHRLLQRQLIGKALVAEQTEVLEHPCLPRGSNTTELLIGDEAAAADAAAVGASALAPLTATWHGRGQYEDCAEKLAELFDKNAPCYLPACTFNGRYQPTLGQRRFVAFSAFSWVVDVLGLPAETTALEDIEHAARYVCKMDWALLHERWQLSEQALQSLCFSAAYVVVLLHHGLGFDKKSQQISFVPQGSDQQPQLGERHSADMTRRTADFPTFAQVAEGRAAARKTAPSARLGKRGQCQLFRWSPLSVPVGELTDLTRVDPTSEYFLCHWCGGPASAHEDKGPASEEELRENRQIVMPKKLQAIPYCHPAVIPAQ</sequence>
<comment type="caution">
    <text evidence="4">The sequence shown here is derived from an EMBL/GenBank/DDBJ whole genome shotgun (WGS) entry which is preliminary data.</text>
</comment>
<dbReference type="PANTHER" id="PTHR11782">
    <property type="entry name" value="ADENOSINE/GUANOSINE DIPHOSPHATASE"/>
    <property type="match status" value="1"/>
</dbReference>
<dbReference type="Proteomes" id="UP001642484">
    <property type="component" value="Unassembled WGS sequence"/>
</dbReference>
<dbReference type="Pfam" id="PF00561">
    <property type="entry name" value="Abhydrolase_1"/>
    <property type="match status" value="1"/>
</dbReference>
<gene>
    <name evidence="4" type="ORF">CCMP2556_LOCUS16400</name>
</gene>
<comment type="similarity">
    <text evidence="1">Belongs to the GDA1/CD39 NTPase family.</text>
</comment>
<dbReference type="EMBL" id="CAXAMN010008779">
    <property type="protein sequence ID" value="CAK9026528.1"/>
    <property type="molecule type" value="Genomic_DNA"/>
</dbReference>
<proteinExistence type="inferred from homology"/>
<dbReference type="CDD" id="cd24003">
    <property type="entry name" value="ASKHA_NBD_GDA1_CD39_NTPase"/>
    <property type="match status" value="1"/>
</dbReference>
<dbReference type="Pfam" id="PF01150">
    <property type="entry name" value="GDA1_CD39"/>
    <property type="match status" value="1"/>
</dbReference>
<protein>
    <recommendedName>
        <fullName evidence="3">AB hydrolase-1 domain-containing protein</fullName>
    </recommendedName>
</protein>
<evidence type="ECO:0000259" key="3">
    <source>
        <dbReference type="Pfam" id="PF00561"/>
    </source>
</evidence>